<accession>A0A2T7STB4</accession>
<evidence type="ECO:0000256" key="1">
    <source>
        <dbReference type="SAM" id="Phobius"/>
    </source>
</evidence>
<protein>
    <submittedName>
        <fullName evidence="2">Uncharacterized protein</fullName>
    </submittedName>
</protein>
<proteinExistence type="predicted"/>
<keyword evidence="1" id="KW-0472">Membrane</keyword>
<comment type="caution">
    <text evidence="2">The sequence shown here is derived from an EMBL/GenBank/DDBJ whole genome shotgun (WGS) entry which is preliminary data.</text>
</comment>
<sequence length="127" mass="14081">MFKLLLKLLVLPPELLKVHAQGYADLASQAWADHLCALKNRWVMYALSALNLLLALILGGVALLLWSALPLNDAPHAWVLLALPLILLGLSGLCWVWARSLRVRPLMDDIKCQIQLDLLAIQQAQTS</sequence>
<dbReference type="EMBL" id="LFYT02000055">
    <property type="protein sequence ID" value="PVE06061.1"/>
    <property type="molecule type" value="Genomic_DNA"/>
</dbReference>
<feature type="transmembrane region" description="Helical" evidence="1">
    <location>
        <begin position="78"/>
        <end position="98"/>
    </location>
</feature>
<feature type="transmembrane region" description="Helical" evidence="1">
    <location>
        <begin position="44"/>
        <end position="66"/>
    </location>
</feature>
<dbReference type="STRING" id="1293045.H663_08570"/>
<organism evidence="2 3">
    <name type="scientific">Limnohabitans planktonicus II-D5</name>
    <dbReference type="NCBI Taxonomy" id="1293045"/>
    <lineage>
        <taxon>Bacteria</taxon>
        <taxon>Pseudomonadati</taxon>
        <taxon>Pseudomonadota</taxon>
        <taxon>Betaproteobacteria</taxon>
        <taxon>Burkholderiales</taxon>
        <taxon>Comamonadaceae</taxon>
        <taxon>Limnohabitans</taxon>
    </lineage>
</organism>
<name>A0A2T7STB4_9BURK</name>
<evidence type="ECO:0000313" key="2">
    <source>
        <dbReference type="EMBL" id="PVE06061.1"/>
    </source>
</evidence>
<gene>
    <name evidence="2" type="ORF">H663_020085</name>
</gene>
<keyword evidence="3" id="KW-1185">Reference proteome</keyword>
<keyword evidence="1" id="KW-0812">Transmembrane</keyword>
<reference evidence="2" key="1">
    <citation type="submission" date="2017-04" db="EMBL/GenBank/DDBJ databases">
        <title>Unexpected and diverse lifestyles within the genus Limnohabitans.</title>
        <authorList>
            <person name="Kasalicky V."/>
            <person name="Mehrshad M."/>
            <person name="Andrei S.-A."/>
            <person name="Salcher M."/>
            <person name="Kratochvilova H."/>
            <person name="Simek K."/>
            <person name="Ghai R."/>
        </authorList>
    </citation>
    <scope>NUCLEOTIDE SEQUENCE [LARGE SCALE GENOMIC DNA]</scope>
    <source>
        <strain evidence="2">II-D5</strain>
    </source>
</reference>
<keyword evidence="1" id="KW-1133">Transmembrane helix</keyword>
<evidence type="ECO:0000313" key="3">
    <source>
        <dbReference type="Proteomes" id="UP000037507"/>
    </source>
</evidence>
<dbReference type="Proteomes" id="UP000037507">
    <property type="component" value="Unassembled WGS sequence"/>
</dbReference>
<dbReference type="AlphaFoldDB" id="A0A2T7STB4"/>